<comment type="caution">
    <text evidence="1">The sequence shown here is derived from an EMBL/GenBank/DDBJ whole genome shotgun (WGS) entry which is preliminary data.</text>
</comment>
<evidence type="ECO:0000313" key="2">
    <source>
        <dbReference type="Proteomes" id="UP001060085"/>
    </source>
</evidence>
<dbReference type="Proteomes" id="UP001060085">
    <property type="component" value="Linkage Group LG08"/>
</dbReference>
<keyword evidence="2" id="KW-1185">Reference proteome</keyword>
<evidence type="ECO:0000313" key="1">
    <source>
        <dbReference type="EMBL" id="KAI5649871.1"/>
    </source>
</evidence>
<sequence>MAKDGSNRKTRNGLFRDGDYSGNAYEGSQRRDGHFPVGVLMGIGNFFSRTKIFYYIPYDDCCENSPYGVHKGNHGSHDYSDQSCVKHKSYPSCPNTLEFQRKVIFAYYCLLGSAAFQTFCFLALFLEFGNNGSFYFYLPPKDASECTFLKECKGFNDFENLVTTSSSFECEVIAL</sequence>
<dbReference type="EMBL" id="CM044708">
    <property type="protein sequence ID" value="KAI5649871.1"/>
    <property type="molecule type" value="Genomic_DNA"/>
</dbReference>
<protein>
    <submittedName>
        <fullName evidence="1">Uncharacterized protein</fullName>
    </submittedName>
</protein>
<proteinExistence type="predicted"/>
<gene>
    <name evidence="1" type="ORF">M9H77_35876</name>
</gene>
<accession>A0ACB9ZST5</accession>
<name>A0ACB9ZST5_CATRO</name>
<reference evidence="2" key="1">
    <citation type="journal article" date="2023" name="Nat. Plants">
        <title>Single-cell RNA sequencing provides a high-resolution roadmap for understanding the multicellular compartmentation of specialized metabolism.</title>
        <authorList>
            <person name="Sun S."/>
            <person name="Shen X."/>
            <person name="Li Y."/>
            <person name="Li Y."/>
            <person name="Wang S."/>
            <person name="Li R."/>
            <person name="Zhang H."/>
            <person name="Shen G."/>
            <person name="Guo B."/>
            <person name="Wei J."/>
            <person name="Xu J."/>
            <person name="St-Pierre B."/>
            <person name="Chen S."/>
            <person name="Sun C."/>
        </authorList>
    </citation>
    <scope>NUCLEOTIDE SEQUENCE [LARGE SCALE GENOMIC DNA]</scope>
</reference>
<organism evidence="1 2">
    <name type="scientific">Catharanthus roseus</name>
    <name type="common">Madagascar periwinkle</name>
    <name type="synonym">Vinca rosea</name>
    <dbReference type="NCBI Taxonomy" id="4058"/>
    <lineage>
        <taxon>Eukaryota</taxon>
        <taxon>Viridiplantae</taxon>
        <taxon>Streptophyta</taxon>
        <taxon>Embryophyta</taxon>
        <taxon>Tracheophyta</taxon>
        <taxon>Spermatophyta</taxon>
        <taxon>Magnoliopsida</taxon>
        <taxon>eudicotyledons</taxon>
        <taxon>Gunneridae</taxon>
        <taxon>Pentapetalae</taxon>
        <taxon>asterids</taxon>
        <taxon>lamiids</taxon>
        <taxon>Gentianales</taxon>
        <taxon>Apocynaceae</taxon>
        <taxon>Rauvolfioideae</taxon>
        <taxon>Vinceae</taxon>
        <taxon>Catharanthinae</taxon>
        <taxon>Catharanthus</taxon>
    </lineage>
</organism>